<organism evidence="2 3">
    <name type="scientific">Vanrija pseudolonga</name>
    <dbReference type="NCBI Taxonomy" id="143232"/>
    <lineage>
        <taxon>Eukaryota</taxon>
        <taxon>Fungi</taxon>
        <taxon>Dikarya</taxon>
        <taxon>Basidiomycota</taxon>
        <taxon>Agaricomycotina</taxon>
        <taxon>Tremellomycetes</taxon>
        <taxon>Trichosporonales</taxon>
        <taxon>Trichosporonaceae</taxon>
        <taxon>Vanrija</taxon>
    </lineage>
</organism>
<gene>
    <name evidence="2" type="ORF">LOC62_03G003803</name>
</gene>
<dbReference type="Proteomes" id="UP000827549">
    <property type="component" value="Chromosome 3"/>
</dbReference>
<name>A0AAF0Y980_9TREE</name>
<keyword evidence="3" id="KW-1185">Reference proteome</keyword>
<dbReference type="GeneID" id="87807044"/>
<proteinExistence type="predicted"/>
<protein>
    <recommendedName>
        <fullName evidence="1">DUF4246 domain-containing protein</fullName>
    </recommendedName>
</protein>
<dbReference type="Pfam" id="PF14033">
    <property type="entry name" value="DUF4246"/>
    <property type="match status" value="1"/>
</dbReference>
<evidence type="ECO:0000259" key="1">
    <source>
        <dbReference type="Pfam" id="PF14033"/>
    </source>
</evidence>
<evidence type="ECO:0000313" key="2">
    <source>
        <dbReference type="EMBL" id="WOO80289.1"/>
    </source>
</evidence>
<accession>A0AAF0Y980</accession>
<dbReference type="AlphaFoldDB" id="A0AAF0Y980"/>
<dbReference type="InterPro" id="IPR025340">
    <property type="entry name" value="DUF4246"/>
</dbReference>
<reference evidence="2" key="1">
    <citation type="submission" date="2023-10" db="EMBL/GenBank/DDBJ databases">
        <authorList>
            <person name="Noh H."/>
        </authorList>
    </citation>
    <scope>NUCLEOTIDE SEQUENCE</scope>
    <source>
        <strain evidence="2">DUCC4014</strain>
    </source>
</reference>
<feature type="domain" description="DUF4246" evidence="1">
    <location>
        <begin position="1"/>
        <end position="447"/>
    </location>
</feature>
<sequence>MFNWCIWELQCKARGLQQRCDDTLIIYDTHAAAVFKRDPSTALRVLVSDALAPLEQEALAAPGGIKAWETGRDETSLMVVQPAMYAFEYGRTPIVRDREITLDECLSSMGSGEPTGHPRALPRVEARAQAGISCRYQLLPADVELDAEGKSHITSYINDVHPVVHVATYRAIETLLDTALPLFAAADDSVQPKSYEPGAQPGRFQADLSRCTVPGVCEEGWQHEPVDERGCKPSNYYKHPDHDPISSQQAAEEWFVRTHPLVQPQPLPSAEDRQRFLDSWRPLPDSVSVLGKKLQIIVSVKNVVLTPQKPRFPGTEFHVQGLINERVSGVAVYCYDSDNVTESRLSFAAPAAPVDHRRDPGNVQYLYGISQSRDYVPLVWVTLGSTMLRPGGLVVFPNVLAHRDEPLELADSTRPGFRKTITVCLVDPHTPILSTVNVPPQQRLWAASDAHEAPGLVGPGMAHFTSEELLHERSVSAATVSGARLAQEWSPRRAVQHMQCLSCRA</sequence>
<dbReference type="InterPro" id="IPR049192">
    <property type="entry name" value="DUF4246_C"/>
</dbReference>
<dbReference type="PANTHER" id="PTHR33119">
    <property type="entry name" value="IFI3P"/>
    <property type="match status" value="1"/>
</dbReference>
<dbReference type="PANTHER" id="PTHR33119:SF1">
    <property type="entry name" value="FE2OG DIOXYGENASE DOMAIN-CONTAINING PROTEIN"/>
    <property type="match status" value="1"/>
</dbReference>
<dbReference type="RefSeq" id="XP_062626321.1">
    <property type="nucleotide sequence ID" value="XM_062770337.1"/>
</dbReference>
<dbReference type="EMBL" id="CP086716">
    <property type="protein sequence ID" value="WOO80289.1"/>
    <property type="molecule type" value="Genomic_DNA"/>
</dbReference>
<evidence type="ECO:0000313" key="3">
    <source>
        <dbReference type="Proteomes" id="UP000827549"/>
    </source>
</evidence>